<dbReference type="InterPro" id="IPR027417">
    <property type="entry name" value="P-loop_NTPase"/>
</dbReference>
<dbReference type="Pfam" id="PF00005">
    <property type="entry name" value="ABC_tran"/>
    <property type="match status" value="1"/>
</dbReference>
<dbReference type="STRING" id="861299.J421_3476"/>
<evidence type="ECO:0000256" key="2">
    <source>
        <dbReference type="ARBA" id="ARBA00022741"/>
    </source>
</evidence>
<protein>
    <submittedName>
        <fullName evidence="6">ABC transporter related protein</fullName>
    </submittedName>
</protein>
<evidence type="ECO:0000313" key="7">
    <source>
        <dbReference type="Proteomes" id="UP000019151"/>
    </source>
</evidence>
<dbReference type="CDD" id="cd03261">
    <property type="entry name" value="ABC_Org_Solvent_Resistant"/>
    <property type="match status" value="1"/>
</dbReference>
<gene>
    <name evidence="6" type="ORF">J421_3476</name>
</gene>
<dbReference type="PROSITE" id="PS00211">
    <property type="entry name" value="ABC_TRANSPORTER_1"/>
    <property type="match status" value="1"/>
</dbReference>
<evidence type="ECO:0000256" key="3">
    <source>
        <dbReference type="ARBA" id="ARBA00022840"/>
    </source>
</evidence>
<keyword evidence="1" id="KW-0813">Transport</keyword>
<dbReference type="PROSITE" id="PS50893">
    <property type="entry name" value="ABC_TRANSPORTER_2"/>
    <property type="match status" value="1"/>
</dbReference>
<dbReference type="PANTHER" id="PTHR43023">
    <property type="entry name" value="PROTEIN TRIGALACTOSYLDIACYLGLYCEROL 3, CHLOROPLASTIC"/>
    <property type="match status" value="1"/>
</dbReference>
<proteinExistence type="predicted"/>
<evidence type="ECO:0000256" key="4">
    <source>
        <dbReference type="SAM" id="MobiDB-lite"/>
    </source>
</evidence>
<evidence type="ECO:0000259" key="5">
    <source>
        <dbReference type="PROSITE" id="PS50893"/>
    </source>
</evidence>
<keyword evidence="3" id="KW-0067">ATP-binding</keyword>
<dbReference type="EMBL" id="CP007128">
    <property type="protein sequence ID" value="AHG91013.1"/>
    <property type="molecule type" value="Genomic_DNA"/>
</dbReference>
<dbReference type="SMART" id="SM00382">
    <property type="entry name" value="AAA"/>
    <property type="match status" value="1"/>
</dbReference>
<feature type="compositionally biased region" description="Basic and acidic residues" evidence="4">
    <location>
        <begin position="23"/>
        <end position="61"/>
    </location>
</feature>
<dbReference type="RefSeq" id="WP_104022753.1">
    <property type="nucleotide sequence ID" value="NZ_CP007128.1"/>
</dbReference>
<evidence type="ECO:0000313" key="6">
    <source>
        <dbReference type="EMBL" id="AHG91013.1"/>
    </source>
</evidence>
<organism evidence="6 7">
    <name type="scientific">Gemmatirosa kalamazoonensis</name>
    <dbReference type="NCBI Taxonomy" id="861299"/>
    <lineage>
        <taxon>Bacteria</taxon>
        <taxon>Pseudomonadati</taxon>
        <taxon>Gemmatimonadota</taxon>
        <taxon>Gemmatimonadia</taxon>
        <taxon>Gemmatimonadales</taxon>
        <taxon>Gemmatimonadaceae</taxon>
        <taxon>Gemmatirosa</taxon>
    </lineage>
</organism>
<dbReference type="Proteomes" id="UP000019151">
    <property type="component" value="Chromosome"/>
</dbReference>
<accession>W0RNI3</accession>
<reference evidence="6 7" key="1">
    <citation type="journal article" date="2014" name="Genome Announc.">
        <title>Genome Sequence and Methylome of Soil Bacterium Gemmatirosa kalamazoonensis KBS708T, a Member of the Rarely Cultivated Gemmatimonadetes Phylum.</title>
        <authorList>
            <person name="Debruyn J.M."/>
            <person name="Radosevich M."/>
            <person name="Wommack K.E."/>
            <person name="Polson S.W."/>
            <person name="Hauser L.J."/>
            <person name="Fawaz M.N."/>
            <person name="Korlach J."/>
            <person name="Tsai Y.C."/>
        </authorList>
    </citation>
    <scope>NUCLEOTIDE SEQUENCE [LARGE SCALE GENOMIC DNA]</scope>
    <source>
        <strain evidence="6 7">KBS708</strain>
    </source>
</reference>
<dbReference type="InterPro" id="IPR003439">
    <property type="entry name" value="ABC_transporter-like_ATP-bd"/>
</dbReference>
<name>W0RNI3_9BACT</name>
<dbReference type="InterPro" id="IPR003593">
    <property type="entry name" value="AAA+_ATPase"/>
</dbReference>
<evidence type="ECO:0000256" key="1">
    <source>
        <dbReference type="ARBA" id="ARBA00022448"/>
    </source>
</evidence>
<dbReference type="OrthoDB" id="9809450at2"/>
<sequence length="310" mass="34303">MTGPRDSDPTTTERPTDEALPETGDRRAADRRTPADVRARRAIRDELASGAAAEERPRAEDPGPAPGAVIELERVHLAFDDRVILEDVSFLAKKGETIVVVGESGTGKSTTLKLILRLLVPDSGRVYVGGEDITQLSFGDALRVRQKMGMVFQGAALFDSMSIFENVAYPLREHTDYDEDEIERRVRQKLQFVDLNPDEIMELLPSSLSGGMRKRVGIARAIANDPELMLYDEPTSGLDPLTTATITRLIIKLQRELGVTSIVVSHDIRSAFRMATFVALLAERHIRFFGSPEEMAASDDKYIQDFLGGF</sequence>
<dbReference type="InParanoid" id="W0RNI3"/>
<keyword evidence="7" id="KW-1185">Reference proteome</keyword>
<dbReference type="HOGENOM" id="CLU_000604_1_22_0"/>
<dbReference type="GO" id="GO:0016887">
    <property type="term" value="F:ATP hydrolysis activity"/>
    <property type="evidence" value="ECO:0007669"/>
    <property type="project" value="InterPro"/>
</dbReference>
<feature type="region of interest" description="Disordered" evidence="4">
    <location>
        <begin position="1"/>
        <end position="66"/>
    </location>
</feature>
<dbReference type="KEGG" id="gba:J421_3476"/>
<dbReference type="PANTHER" id="PTHR43023:SF6">
    <property type="entry name" value="INTERMEMBRANE PHOSPHOLIPID TRANSPORT SYSTEM ATP-BINDING PROTEIN MLAF"/>
    <property type="match status" value="1"/>
</dbReference>
<dbReference type="SUPFAM" id="SSF52540">
    <property type="entry name" value="P-loop containing nucleoside triphosphate hydrolases"/>
    <property type="match status" value="1"/>
</dbReference>
<keyword evidence="2" id="KW-0547">Nucleotide-binding</keyword>
<feature type="domain" description="ABC transporter" evidence="5">
    <location>
        <begin position="70"/>
        <end position="308"/>
    </location>
</feature>
<dbReference type="InterPro" id="IPR017871">
    <property type="entry name" value="ABC_transporter-like_CS"/>
</dbReference>
<dbReference type="Gene3D" id="3.40.50.300">
    <property type="entry name" value="P-loop containing nucleotide triphosphate hydrolases"/>
    <property type="match status" value="1"/>
</dbReference>
<dbReference type="eggNOG" id="COG1127">
    <property type="taxonomic scope" value="Bacteria"/>
</dbReference>
<dbReference type="AlphaFoldDB" id="W0RNI3"/>
<dbReference type="GO" id="GO:0005524">
    <property type="term" value="F:ATP binding"/>
    <property type="evidence" value="ECO:0007669"/>
    <property type="project" value="UniProtKB-KW"/>
</dbReference>